<feature type="region of interest" description="Disordered" evidence="1">
    <location>
        <begin position="1"/>
        <end position="44"/>
    </location>
</feature>
<evidence type="ECO:0000313" key="2">
    <source>
        <dbReference type="EMBL" id="GGK37867.1"/>
    </source>
</evidence>
<dbReference type="Proteomes" id="UP000662200">
    <property type="component" value="Unassembled WGS sequence"/>
</dbReference>
<proteinExistence type="predicted"/>
<dbReference type="AlphaFoldDB" id="A0A8J3BSX3"/>
<dbReference type="EMBL" id="BMQC01000013">
    <property type="protein sequence ID" value="GGK37867.1"/>
    <property type="molecule type" value="Genomic_DNA"/>
</dbReference>
<reference evidence="2" key="1">
    <citation type="journal article" date="2014" name="Int. J. Syst. Evol. Microbiol.">
        <title>Complete genome sequence of Corynebacterium casei LMG S-19264T (=DSM 44701T), isolated from a smear-ripened cheese.</title>
        <authorList>
            <consortium name="US DOE Joint Genome Institute (JGI-PGF)"/>
            <person name="Walter F."/>
            <person name="Albersmeier A."/>
            <person name="Kalinowski J."/>
            <person name="Ruckert C."/>
        </authorList>
    </citation>
    <scope>NUCLEOTIDE SEQUENCE</scope>
    <source>
        <strain evidence="2">JCM 3091</strain>
    </source>
</reference>
<gene>
    <name evidence="2" type="ORF">GCM10010124_33350</name>
</gene>
<sequence>MSLLTACGDDPAPGPTPTPTAPDPTVSTLSPDDTPAPTESWASRIRKEDNTFWMSIGALPSGITDVTKPSRTSRLTFRLECSRGHLTAQIRFNGAPRIFEHECSDGTLTSDLGVVQKGTELRMSMTGTDGTRYVADMRR</sequence>
<evidence type="ECO:0000256" key="1">
    <source>
        <dbReference type="SAM" id="MobiDB-lite"/>
    </source>
</evidence>
<keyword evidence="3" id="KW-1185">Reference proteome</keyword>
<protein>
    <submittedName>
        <fullName evidence="2">Uncharacterized protein</fullName>
    </submittedName>
</protein>
<accession>A0A8J3BSX3</accession>
<organism evidence="2 3">
    <name type="scientific">Pilimelia terevasa</name>
    <dbReference type="NCBI Taxonomy" id="53372"/>
    <lineage>
        <taxon>Bacteria</taxon>
        <taxon>Bacillati</taxon>
        <taxon>Actinomycetota</taxon>
        <taxon>Actinomycetes</taxon>
        <taxon>Micromonosporales</taxon>
        <taxon>Micromonosporaceae</taxon>
        <taxon>Pilimelia</taxon>
    </lineage>
</organism>
<name>A0A8J3BSX3_9ACTN</name>
<feature type="compositionally biased region" description="Pro residues" evidence="1">
    <location>
        <begin position="12"/>
        <end position="22"/>
    </location>
</feature>
<evidence type="ECO:0000313" key="3">
    <source>
        <dbReference type="Proteomes" id="UP000662200"/>
    </source>
</evidence>
<comment type="caution">
    <text evidence="2">The sequence shown here is derived from an EMBL/GenBank/DDBJ whole genome shotgun (WGS) entry which is preliminary data.</text>
</comment>
<reference evidence="2" key="2">
    <citation type="submission" date="2020-09" db="EMBL/GenBank/DDBJ databases">
        <authorList>
            <person name="Sun Q."/>
            <person name="Ohkuma M."/>
        </authorList>
    </citation>
    <scope>NUCLEOTIDE SEQUENCE</scope>
    <source>
        <strain evidence="2">JCM 3091</strain>
    </source>
</reference>